<dbReference type="EMBL" id="JAUTXU010000012">
    <property type="protein sequence ID" value="KAK3722693.1"/>
    <property type="molecule type" value="Genomic_DNA"/>
</dbReference>
<keyword evidence="1" id="KW-0378">Hydrolase</keyword>
<gene>
    <name evidence="1" type="primary">SIW14_1</name>
    <name evidence="1" type="ORF">LTR37_002264</name>
</gene>
<keyword evidence="2" id="KW-1185">Reference proteome</keyword>
<reference evidence="1" key="1">
    <citation type="submission" date="2023-07" db="EMBL/GenBank/DDBJ databases">
        <title>Black Yeasts Isolated from many extreme environments.</title>
        <authorList>
            <person name="Coleine C."/>
            <person name="Stajich J.E."/>
            <person name="Selbmann L."/>
        </authorList>
    </citation>
    <scope>NUCLEOTIDE SEQUENCE</scope>
    <source>
        <strain evidence="1">CCFEE 5714</strain>
    </source>
</reference>
<proteinExistence type="predicted"/>
<comment type="caution">
    <text evidence="1">The sequence shown here is derived from an EMBL/GenBank/DDBJ whole genome shotgun (WGS) entry which is preliminary data.</text>
</comment>
<dbReference type="Proteomes" id="UP001281147">
    <property type="component" value="Unassembled WGS sequence"/>
</dbReference>
<evidence type="ECO:0000313" key="2">
    <source>
        <dbReference type="Proteomes" id="UP001281147"/>
    </source>
</evidence>
<accession>A0ACC3NTK1</accession>
<dbReference type="EC" id="3.1.3.48" evidence="1"/>
<name>A0ACC3NTK1_9PEZI</name>
<organism evidence="1 2">
    <name type="scientific">Vermiconidia calcicola</name>
    <dbReference type="NCBI Taxonomy" id="1690605"/>
    <lineage>
        <taxon>Eukaryota</taxon>
        <taxon>Fungi</taxon>
        <taxon>Dikarya</taxon>
        <taxon>Ascomycota</taxon>
        <taxon>Pezizomycotina</taxon>
        <taxon>Dothideomycetes</taxon>
        <taxon>Dothideomycetidae</taxon>
        <taxon>Mycosphaerellales</taxon>
        <taxon>Extremaceae</taxon>
        <taxon>Vermiconidia</taxon>
    </lineage>
</organism>
<protein>
    <submittedName>
        <fullName evidence="1">Tyrosine-protein phosphatase siw14</fullName>
        <ecNumber evidence="1">3.1.3.48</ecNumber>
    </submittedName>
</protein>
<sequence>MRYTSDGDSYLSSVMMDARMEKMVAQPALEHRAGVDGMVSAEAVEAGLLKVQQDGATKMACEPGPLPPSPPSSGSTTPSLNTGPPPPRLRAYVPPQNYGTVDPHTVFRSSFPQDGNIDFIKSLNVRSVLTLVSTEPTPAYSQWLDDYGVRQLKVDIAANKDGNVKTTKDSLCEALLFAIDSSNHPLYIHCNRGKHRTGCVVACLRKIQGVPMAEIRKEYVAYADKKAREGDLKLIESFEPKDVYEFAKTHGYLDGSNQQNSRLDSTVTDIDSLVAALSTVSVHELGMQTPVSECYAPSSTCSDKFDGGLEIDMLSSASRMELDGSMPVEVNVTEVAKDTKMIDSDLLCIRDEDTIYGYDGMTMDASLLTNEVVKPKV</sequence>
<evidence type="ECO:0000313" key="1">
    <source>
        <dbReference type="EMBL" id="KAK3722693.1"/>
    </source>
</evidence>